<evidence type="ECO:0000313" key="7">
    <source>
        <dbReference type="Proteomes" id="UP000001369"/>
    </source>
</evidence>
<evidence type="ECO:0000313" key="6">
    <source>
        <dbReference type="EMBL" id="ACN99694.1"/>
    </source>
</evidence>
<dbReference type="CDD" id="cd16098">
    <property type="entry name" value="FliS"/>
    <property type="match status" value="1"/>
</dbReference>
<evidence type="ECO:0000256" key="1">
    <source>
        <dbReference type="ARBA" id="ARBA00004514"/>
    </source>
</evidence>
<keyword evidence="6" id="KW-0282">Flagellum</keyword>
<keyword evidence="7" id="KW-1185">Reference proteome</keyword>
<dbReference type="Proteomes" id="UP000001369">
    <property type="component" value="Chromosome"/>
</dbReference>
<keyword evidence="4" id="KW-1005">Bacterial flagellum biogenesis</keyword>
<protein>
    <submittedName>
        <fullName evidence="6">Flagellar protein FliS</fullName>
    </submittedName>
</protein>
<dbReference type="InterPro" id="IPR003713">
    <property type="entry name" value="FliS"/>
</dbReference>
<dbReference type="GO" id="GO:0005829">
    <property type="term" value="C:cytosol"/>
    <property type="evidence" value="ECO:0007669"/>
    <property type="project" value="UniProtKB-SubCell"/>
</dbReference>
<dbReference type="InterPro" id="IPR036584">
    <property type="entry name" value="FliS_sf"/>
</dbReference>
<evidence type="ECO:0000256" key="5">
    <source>
        <dbReference type="ARBA" id="ARBA00023186"/>
    </source>
</evidence>
<dbReference type="NCBIfam" id="TIGR00208">
    <property type="entry name" value="fliS"/>
    <property type="match status" value="1"/>
</dbReference>
<reference evidence="6 7" key="1">
    <citation type="journal article" date="2009" name="J. Bacteriol.">
        <title>Complete and draft genome sequences of six members of the Aquificales.</title>
        <authorList>
            <person name="Reysenbach A.L."/>
            <person name="Hamamura N."/>
            <person name="Podar M."/>
            <person name="Griffiths E."/>
            <person name="Ferreira S."/>
            <person name="Hochstein R."/>
            <person name="Heidelberg J."/>
            <person name="Johnson J."/>
            <person name="Mead D."/>
            <person name="Pohorille A."/>
            <person name="Sarmiento M."/>
            <person name="Schweighofer K."/>
            <person name="Seshadri R."/>
            <person name="Voytek M.A."/>
        </authorList>
    </citation>
    <scope>NUCLEOTIDE SEQUENCE [LARGE SCALE GENOMIC DNA]</scope>
    <source>
        <strain evidence="7">Az-Fu1 / DSM 15241 / OCM 825</strain>
    </source>
</reference>
<dbReference type="STRING" id="204536.SULAZ_1111"/>
<keyword evidence="3" id="KW-0963">Cytoplasm</keyword>
<sequence length="122" mass="13753">MVNPYQSYIKTELDSLPVAGIIAKGYDRIILELKRAIENIEKGNIKGKIENISKALDLLTTLRLGLDFEKGGDIARNLEDIYSFCEREIQLANLKNDTERLKSVIKVLDTLKSGWEELAAKS</sequence>
<dbReference type="Pfam" id="PF02561">
    <property type="entry name" value="FliS"/>
    <property type="match status" value="1"/>
</dbReference>
<dbReference type="KEGG" id="saf:SULAZ_1111"/>
<gene>
    <name evidence="6" type="primary">fliS</name>
    <name evidence="6" type="ordered locus">SULAZ_1111</name>
</gene>
<comment type="similarity">
    <text evidence="2">Belongs to the FliS family.</text>
</comment>
<keyword evidence="6" id="KW-0969">Cilium</keyword>
<dbReference type="AlphaFoldDB" id="C1DVE6"/>
<evidence type="ECO:0000256" key="2">
    <source>
        <dbReference type="ARBA" id="ARBA00008787"/>
    </source>
</evidence>
<accession>C1DVE6</accession>
<dbReference type="PIRSF" id="PIRSF039090">
    <property type="entry name" value="Flis"/>
    <property type="match status" value="1"/>
</dbReference>
<dbReference type="HOGENOM" id="CLU_080373_4_2_0"/>
<evidence type="ECO:0000256" key="4">
    <source>
        <dbReference type="ARBA" id="ARBA00022795"/>
    </source>
</evidence>
<keyword evidence="6" id="KW-0966">Cell projection</keyword>
<dbReference type="SUPFAM" id="SSF101116">
    <property type="entry name" value="Flagellar export chaperone FliS"/>
    <property type="match status" value="1"/>
</dbReference>
<organism evidence="6 7">
    <name type="scientific">Sulfurihydrogenibium azorense (strain DSM 15241 / OCM 825 / Az-Fu1)</name>
    <dbReference type="NCBI Taxonomy" id="204536"/>
    <lineage>
        <taxon>Bacteria</taxon>
        <taxon>Pseudomonadati</taxon>
        <taxon>Aquificota</taxon>
        <taxon>Aquificia</taxon>
        <taxon>Aquificales</taxon>
        <taxon>Hydrogenothermaceae</taxon>
        <taxon>Sulfurihydrogenibium</taxon>
    </lineage>
</organism>
<dbReference type="PANTHER" id="PTHR34773">
    <property type="entry name" value="FLAGELLAR SECRETION CHAPERONE FLIS"/>
    <property type="match status" value="1"/>
</dbReference>
<dbReference type="PANTHER" id="PTHR34773:SF1">
    <property type="entry name" value="FLAGELLAR SECRETION CHAPERONE FLIS"/>
    <property type="match status" value="1"/>
</dbReference>
<name>C1DVE6_SULAA</name>
<dbReference type="eggNOG" id="COG1516">
    <property type="taxonomic scope" value="Bacteria"/>
</dbReference>
<proteinExistence type="inferred from homology"/>
<comment type="subcellular location">
    <subcellularLocation>
        <location evidence="1">Cytoplasm</location>
        <location evidence="1">Cytosol</location>
    </subcellularLocation>
</comment>
<dbReference type="Gene3D" id="1.20.120.340">
    <property type="entry name" value="Flagellar protein FliS"/>
    <property type="match status" value="1"/>
</dbReference>
<keyword evidence="5" id="KW-0143">Chaperone</keyword>
<dbReference type="EMBL" id="CP001229">
    <property type="protein sequence ID" value="ACN99694.1"/>
    <property type="molecule type" value="Genomic_DNA"/>
</dbReference>
<dbReference type="OrthoDB" id="1524959at2"/>
<dbReference type="RefSeq" id="WP_012675003.1">
    <property type="nucleotide sequence ID" value="NC_012438.1"/>
</dbReference>
<dbReference type="GO" id="GO:0044780">
    <property type="term" value="P:bacterial-type flagellum assembly"/>
    <property type="evidence" value="ECO:0007669"/>
    <property type="project" value="InterPro"/>
</dbReference>
<evidence type="ECO:0000256" key="3">
    <source>
        <dbReference type="ARBA" id="ARBA00022490"/>
    </source>
</evidence>
<dbReference type="GO" id="GO:0071973">
    <property type="term" value="P:bacterial-type flagellum-dependent cell motility"/>
    <property type="evidence" value="ECO:0007669"/>
    <property type="project" value="TreeGrafter"/>
</dbReference>